<keyword evidence="1 4" id="KW-0808">Transferase</keyword>
<gene>
    <name evidence="4" type="ORF">NA8A_09764</name>
</gene>
<dbReference type="eggNOG" id="COG0456">
    <property type="taxonomic scope" value="Bacteria"/>
</dbReference>
<dbReference type="AlphaFoldDB" id="K2NUB4"/>
<proteinExistence type="predicted"/>
<dbReference type="RefSeq" id="WP_009450291.1">
    <property type="nucleotide sequence ID" value="NZ_AMSI01000005.1"/>
</dbReference>
<evidence type="ECO:0000256" key="2">
    <source>
        <dbReference type="ARBA" id="ARBA00023315"/>
    </source>
</evidence>
<dbReference type="OrthoDB" id="9803233at2"/>
<evidence type="ECO:0000259" key="3">
    <source>
        <dbReference type="PROSITE" id="PS51186"/>
    </source>
</evidence>
<dbReference type="InterPro" id="IPR016181">
    <property type="entry name" value="Acyl_CoA_acyltransferase"/>
</dbReference>
<accession>K2NUB4</accession>
<dbReference type="CDD" id="cd04301">
    <property type="entry name" value="NAT_SF"/>
    <property type="match status" value="1"/>
</dbReference>
<evidence type="ECO:0000313" key="5">
    <source>
        <dbReference type="Proteomes" id="UP000007374"/>
    </source>
</evidence>
<sequence length="158" mass="17883">MTIEVRPARRSDVEALLAIENAAFTGDWLSRRSFYTLSSRRSAILLVAAENGRILAYALVLLRRLSRKARLYSIAVSPQALGRGIAGLLLEAVEQETMLRGCQLMRLEVREDNSGAISLYEKSGYRCFGQHENYYHDGMRALRYEKRLGGKEEEEGPK</sequence>
<dbReference type="InterPro" id="IPR000182">
    <property type="entry name" value="GNAT_dom"/>
</dbReference>
<dbReference type="InterPro" id="IPR050680">
    <property type="entry name" value="YpeA/RimI_acetyltransf"/>
</dbReference>
<evidence type="ECO:0000313" key="4">
    <source>
        <dbReference type="EMBL" id="EKF42945.1"/>
    </source>
</evidence>
<reference evidence="4 5" key="1">
    <citation type="journal article" date="2012" name="J. Bacteriol.">
        <title>Genome Sequence of Nitratireductor indicus Type Strain C115.</title>
        <authorList>
            <person name="Lai Q."/>
            <person name="Li G."/>
            <person name="Yu Z."/>
            <person name="Shao Z."/>
        </authorList>
    </citation>
    <scope>NUCLEOTIDE SEQUENCE [LARGE SCALE GENOMIC DNA]</scope>
    <source>
        <strain evidence="4 5">C115</strain>
    </source>
</reference>
<dbReference type="SUPFAM" id="SSF55729">
    <property type="entry name" value="Acyl-CoA N-acyltransferases (Nat)"/>
    <property type="match status" value="1"/>
</dbReference>
<comment type="caution">
    <text evidence="4">The sequence shown here is derived from an EMBL/GenBank/DDBJ whole genome shotgun (WGS) entry which is preliminary data.</text>
</comment>
<protein>
    <submittedName>
        <fullName evidence="4">N-acetyltransferase GCN5</fullName>
    </submittedName>
</protein>
<dbReference type="PROSITE" id="PS51186">
    <property type="entry name" value="GNAT"/>
    <property type="match status" value="1"/>
</dbReference>
<keyword evidence="5" id="KW-1185">Reference proteome</keyword>
<dbReference type="PANTHER" id="PTHR43420">
    <property type="entry name" value="ACETYLTRANSFERASE"/>
    <property type="match status" value="1"/>
</dbReference>
<feature type="domain" description="N-acetyltransferase" evidence="3">
    <location>
        <begin position="3"/>
        <end position="149"/>
    </location>
</feature>
<keyword evidence="2" id="KW-0012">Acyltransferase</keyword>
<dbReference type="PATRIC" id="fig|1231190.3.peg.2048"/>
<evidence type="ECO:0000256" key="1">
    <source>
        <dbReference type="ARBA" id="ARBA00022679"/>
    </source>
</evidence>
<dbReference type="GO" id="GO:0016747">
    <property type="term" value="F:acyltransferase activity, transferring groups other than amino-acyl groups"/>
    <property type="evidence" value="ECO:0007669"/>
    <property type="project" value="InterPro"/>
</dbReference>
<dbReference type="Pfam" id="PF00583">
    <property type="entry name" value="Acetyltransf_1"/>
    <property type="match status" value="1"/>
</dbReference>
<dbReference type="Proteomes" id="UP000007374">
    <property type="component" value="Unassembled WGS sequence"/>
</dbReference>
<organism evidence="4 5">
    <name type="scientific">Nitratireductor indicus C115</name>
    <dbReference type="NCBI Taxonomy" id="1231190"/>
    <lineage>
        <taxon>Bacteria</taxon>
        <taxon>Pseudomonadati</taxon>
        <taxon>Pseudomonadota</taxon>
        <taxon>Alphaproteobacteria</taxon>
        <taxon>Hyphomicrobiales</taxon>
        <taxon>Phyllobacteriaceae</taxon>
        <taxon>Nitratireductor</taxon>
    </lineage>
</organism>
<name>K2NUB4_9HYPH</name>
<dbReference type="PANTHER" id="PTHR43420:SF12">
    <property type="entry name" value="N-ACETYLTRANSFERASE DOMAIN-CONTAINING PROTEIN"/>
    <property type="match status" value="1"/>
</dbReference>
<dbReference type="STRING" id="721133.SAMN05216176_103331"/>
<dbReference type="Gene3D" id="3.40.630.30">
    <property type="match status" value="1"/>
</dbReference>
<dbReference type="EMBL" id="AMSI01000005">
    <property type="protein sequence ID" value="EKF42945.1"/>
    <property type="molecule type" value="Genomic_DNA"/>
</dbReference>